<dbReference type="Gene3D" id="3.90.1640.10">
    <property type="entry name" value="inorganic pyrophosphatase (n-terminal core)"/>
    <property type="match status" value="1"/>
</dbReference>
<proteinExistence type="predicted"/>
<dbReference type="InterPro" id="IPR038763">
    <property type="entry name" value="DHH_sf"/>
</dbReference>
<sequence length="316" mass="35678">MRQQIIDEIKAHDTVIIHRHVRPDPDAYGSQCGLAELIKESYPEKKVYRVGEAEESLNFLSKLDEIPDSSYDGALVIVCDTANTDRICDKRYKLAAKWIKIDHHPNEDRYGDMMWVDTDASSTSEMIYELYLAGKNQGWVMTKEAARLIFAGIIGDTGRFLFQSTNTKTFLYASELLSYGFSMTDLYEELYRTKLHIAKLSGYVLENFSMHENGIASMKITPDILQRYNALPSEASQLVGMLGNIEGVKAWVFFIEEADQIRVRLRSKGTIVNEIAKKYSGGGHPLASGASIYKWEEADHVLADLIEASRAQLQGE</sequence>
<dbReference type="InterPro" id="IPR051319">
    <property type="entry name" value="Oligoribo/pAp-PDE_c-di-AMP_PDE"/>
</dbReference>
<dbReference type="AlphaFoldDB" id="A0A1Y0CQQ5"/>
<gene>
    <name evidence="3" type="ORF">B4U37_16785</name>
    <name evidence="4" type="ORF">FZC74_09430</name>
    <name evidence="5" type="ORF">FZC75_13580</name>
</gene>
<dbReference type="Pfam" id="PF02272">
    <property type="entry name" value="DHHA1"/>
    <property type="match status" value="1"/>
</dbReference>
<dbReference type="Pfam" id="PF01368">
    <property type="entry name" value="DHH"/>
    <property type="match status" value="1"/>
</dbReference>
<dbReference type="EMBL" id="VTET01000006">
    <property type="protein sequence ID" value="TYS71567.1"/>
    <property type="molecule type" value="Genomic_DNA"/>
</dbReference>
<dbReference type="RefSeq" id="WP_088019156.1">
    <property type="nucleotide sequence ID" value="NZ_CP020880.1"/>
</dbReference>
<dbReference type="Gene3D" id="3.10.310.30">
    <property type="match status" value="1"/>
</dbReference>
<name>A0A1Y0CQQ5_9BACI</name>
<dbReference type="GO" id="GO:0003676">
    <property type="term" value="F:nucleic acid binding"/>
    <property type="evidence" value="ECO:0007669"/>
    <property type="project" value="InterPro"/>
</dbReference>
<keyword evidence="6" id="KW-1185">Reference proteome</keyword>
<reference evidence="7 8" key="2">
    <citation type="submission" date="2019-08" db="EMBL/GenBank/DDBJ databases">
        <title>Bacillus genomes from the desert of Cuatro Cienegas, Coahuila.</title>
        <authorList>
            <person name="Olmedo-Alvarez G."/>
        </authorList>
    </citation>
    <scope>NUCLEOTIDE SEQUENCE [LARGE SCALE GENOMIC DNA]</scope>
    <source>
        <strain evidence="4 7">CH88_3T</strain>
        <strain evidence="5 8">CH98b_3T</strain>
    </source>
</reference>
<evidence type="ECO:0000313" key="4">
    <source>
        <dbReference type="EMBL" id="TYS58961.1"/>
    </source>
</evidence>
<evidence type="ECO:0000313" key="8">
    <source>
        <dbReference type="Proteomes" id="UP000324517"/>
    </source>
</evidence>
<dbReference type="EMBL" id="VTEU01000003">
    <property type="protein sequence ID" value="TYS58961.1"/>
    <property type="molecule type" value="Genomic_DNA"/>
</dbReference>
<dbReference type="SUPFAM" id="SSF64182">
    <property type="entry name" value="DHH phosphoesterases"/>
    <property type="match status" value="1"/>
</dbReference>
<reference evidence="3 6" key="1">
    <citation type="submission" date="2017-04" db="EMBL/GenBank/DDBJ databases">
        <title>Complete Genome Sequence of the Bacillus horikoshii 20a strain from Cuatro Cienegas, Coahuila, Mexico.</title>
        <authorList>
            <person name="Zarza E."/>
            <person name="Alcaraz L.D."/>
            <person name="Aguilar-Salinas B."/>
            <person name="Islas A."/>
            <person name="Olmedo-Alvarez G."/>
        </authorList>
    </citation>
    <scope>NUCLEOTIDE SEQUENCE [LARGE SCALE GENOMIC DNA]</scope>
    <source>
        <strain evidence="3 6">20a</strain>
    </source>
</reference>
<evidence type="ECO:0000313" key="5">
    <source>
        <dbReference type="EMBL" id="TYS71567.1"/>
    </source>
</evidence>
<organism evidence="5 8">
    <name type="scientific">Sutcliffiella horikoshii</name>
    <dbReference type="NCBI Taxonomy" id="79883"/>
    <lineage>
        <taxon>Bacteria</taxon>
        <taxon>Bacillati</taxon>
        <taxon>Bacillota</taxon>
        <taxon>Bacilli</taxon>
        <taxon>Bacillales</taxon>
        <taxon>Bacillaceae</taxon>
        <taxon>Sutcliffiella</taxon>
    </lineage>
</organism>
<dbReference type="Proteomes" id="UP000324517">
    <property type="component" value="Unassembled WGS sequence"/>
</dbReference>
<accession>A0A1Y0CQQ5</accession>
<dbReference type="OrthoDB" id="9803668at2"/>
<dbReference type="GeneID" id="96740059"/>
<dbReference type="KEGG" id="bhk:B4U37_16785"/>
<protein>
    <submittedName>
        <fullName evidence="5">Bifunctional oligoribonuclease/PAP phosphatase NrnA</fullName>
    </submittedName>
    <submittedName>
        <fullName evidence="3">DHH family phosphoesterase</fullName>
    </submittedName>
</protein>
<dbReference type="PANTHER" id="PTHR47618:SF1">
    <property type="entry name" value="BIFUNCTIONAL OLIGORIBONUCLEASE AND PAP PHOSPHATASE NRNA"/>
    <property type="match status" value="1"/>
</dbReference>
<dbReference type="PANTHER" id="PTHR47618">
    <property type="entry name" value="BIFUNCTIONAL OLIGORIBONUCLEASE AND PAP PHOSPHATASE NRNA"/>
    <property type="match status" value="1"/>
</dbReference>
<dbReference type="InterPro" id="IPR003156">
    <property type="entry name" value="DHHA1_dom"/>
</dbReference>
<feature type="domain" description="DHHA1" evidence="2">
    <location>
        <begin position="229"/>
        <end position="307"/>
    </location>
</feature>
<evidence type="ECO:0000313" key="6">
    <source>
        <dbReference type="Proteomes" id="UP000195573"/>
    </source>
</evidence>
<evidence type="ECO:0000313" key="7">
    <source>
        <dbReference type="Proteomes" id="UP000323393"/>
    </source>
</evidence>
<dbReference type="Proteomes" id="UP000323393">
    <property type="component" value="Unassembled WGS sequence"/>
</dbReference>
<evidence type="ECO:0000259" key="2">
    <source>
        <dbReference type="Pfam" id="PF02272"/>
    </source>
</evidence>
<dbReference type="EMBL" id="CP020880">
    <property type="protein sequence ID" value="ART77609.1"/>
    <property type="molecule type" value="Genomic_DNA"/>
</dbReference>
<evidence type="ECO:0000259" key="1">
    <source>
        <dbReference type="Pfam" id="PF01368"/>
    </source>
</evidence>
<dbReference type="InterPro" id="IPR001667">
    <property type="entry name" value="DDH_dom"/>
</dbReference>
<evidence type="ECO:0000313" key="3">
    <source>
        <dbReference type="EMBL" id="ART77609.1"/>
    </source>
</evidence>
<dbReference type="Proteomes" id="UP000195573">
    <property type="component" value="Chromosome"/>
</dbReference>
<feature type="domain" description="DDH" evidence="1">
    <location>
        <begin position="15"/>
        <end position="153"/>
    </location>
</feature>